<feature type="compositionally biased region" description="Low complexity" evidence="1">
    <location>
        <begin position="105"/>
        <end position="121"/>
    </location>
</feature>
<dbReference type="Proteomes" id="UP001240236">
    <property type="component" value="Unassembled WGS sequence"/>
</dbReference>
<reference evidence="2 3" key="1">
    <citation type="submission" date="2023-07" db="EMBL/GenBank/DDBJ databases">
        <title>Sequencing the genomes of 1000 actinobacteria strains.</title>
        <authorList>
            <person name="Klenk H.-P."/>
        </authorList>
    </citation>
    <scope>NUCLEOTIDE SEQUENCE [LARGE SCALE GENOMIC DNA]</scope>
    <source>
        <strain evidence="2 3">DSM 44709</strain>
    </source>
</reference>
<protein>
    <submittedName>
        <fullName evidence="2">DNA invertase Pin-like site-specific DNA recombinase</fullName>
    </submittedName>
</protein>
<keyword evidence="3" id="KW-1185">Reference proteome</keyword>
<feature type="region of interest" description="Disordered" evidence="1">
    <location>
        <begin position="104"/>
        <end position="129"/>
    </location>
</feature>
<gene>
    <name evidence="2" type="ORF">J2S42_001784</name>
</gene>
<dbReference type="AlphaFoldDB" id="A0AAE4AVP1"/>
<evidence type="ECO:0000256" key="1">
    <source>
        <dbReference type="SAM" id="MobiDB-lite"/>
    </source>
</evidence>
<dbReference type="InterPro" id="IPR038109">
    <property type="entry name" value="DNA_bind_recomb_sf"/>
</dbReference>
<evidence type="ECO:0000313" key="2">
    <source>
        <dbReference type="EMBL" id="MDQ0365115.1"/>
    </source>
</evidence>
<organism evidence="2 3">
    <name type="scientific">Catenuloplanes indicus</name>
    <dbReference type="NCBI Taxonomy" id="137267"/>
    <lineage>
        <taxon>Bacteria</taxon>
        <taxon>Bacillati</taxon>
        <taxon>Actinomycetota</taxon>
        <taxon>Actinomycetes</taxon>
        <taxon>Micromonosporales</taxon>
        <taxon>Micromonosporaceae</taxon>
        <taxon>Catenuloplanes</taxon>
    </lineage>
</organism>
<dbReference type="EMBL" id="JAUSUZ010000001">
    <property type="protein sequence ID" value="MDQ0365115.1"/>
    <property type="molecule type" value="Genomic_DNA"/>
</dbReference>
<dbReference type="Gene3D" id="3.90.1750.20">
    <property type="entry name" value="Putative Large Serine Recombinase, Chain B, Domain 2"/>
    <property type="match status" value="1"/>
</dbReference>
<evidence type="ECO:0000313" key="3">
    <source>
        <dbReference type="Proteomes" id="UP001240236"/>
    </source>
</evidence>
<comment type="caution">
    <text evidence="2">The sequence shown here is derived from an EMBL/GenBank/DDBJ whole genome shotgun (WGS) entry which is preliminary data.</text>
</comment>
<sequence length="129" mass="13686">MSVFGGMSKGERTRIRIRIRVRSAMATQTVMEGRFLGGRPPYGYRIIDLGPHPNPSKAAIGHRLHGLGLDEQAAPIVVRIFTEYISSAGFFAIAQGLTHDEIPAHQHTTATATGTAAASPGPRAPSAPS</sequence>
<accession>A0AAE4AVP1</accession>
<name>A0AAE4AVP1_9ACTN</name>
<dbReference type="RefSeq" id="WP_307249315.1">
    <property type="nucleotide sequence ID" value="NZ_JAUSUZ010000001.1"/>
</dbReference>
<proteinExistence type="predicted"/>